<evidence type="ECO:0000256" key="3">
    <source>
        <dbReference type="ARBA" id="ARBA00023082"/>
    </source>
</evidence>
<sequence>MEELGAPRDDEDRGPGSLFEQRLVLRLQSGSREALDTLFEMYVHQVYAYAYHLLRNREDAEEVTSEAFLRAFERAFSFRGEAPFRAWLFGIVRNLCRDRLRQPRLLLLEAQDMEAQEDCRQPYRQVEDVLLVRQALEQLPEDQRTVLMLCDVEEWDAREAAVMLGRSVEATKSLLYRARRSLCRTLTAMLEEDKG</sequence>
<dbReference type="InterPro" id="IPR014284">
    <property type="entry name" value="RNA_pol_sigma-70_dom"/>
</dbReference>
<dbReference type="InterPro" id="IPR039425">
    <property type="entry name" value="RNA_pol_sigma-70-like"/>
</dbReference>
<dbReference type="RefSeq" id="WP_016483623.1">
    <property type="nucleotide sequence ID" value="NC_021487.1"/>
</dbReference>
<evidence type="ECO:0000313" key="9">
    <source>
        <dbReference type="Proteomes" id="UP000014227"/>
    </source>
</evidence>
<dbReference type="InterPro" id="IPR013325">
    <property type="entry name" value="RNA_pol_sigma_r2"/>
</dbReference>
<dbReference type="Proteomes" id="UP000014227">
    <property type="component" value="Chromosome I"/>
</dbReference>
<evidence type="ECO:0000256" key="5">
    <source>
        <dbReference type="ARBA" id="ARBA00023163"/>
    </source>
</evidence>
<dbReference type="InterPro" id="IPR036388">
    <property type="entry name" value="WH-like_DNA-bd_sf"/>
</dbReference>
<keyword evidence="2" id="KW-0805">Transcription regulation</keyword>
<reference evidence="9" key="1">
    <citation type="submission" date="2013-03" db="EMBL/GenBank/DDBJ databases">
        <title>Genome sequence of Chthonomonas calidirosea, the first sequenced genome from the Armatimonadetes phylum (formally candidate division OP10).</title>
        <authorList>
            <person name="Lee K.C.Y."/>
            <person name="Morgan X.C."/>
            <person name="Dunfield P.F."/>
            <person name="Tamas I."/>
            <person name="Houghton K.M."/>
            <person name="Vyssotski M."/>
            <person name="Ryan J.L.J."/>
            <person name="Lagutin K."/>
            <person name="McDonald I.R."/>
            <person name="Stott M.B."/>
        </authorList>
    </citation>
    <scope>NUCLEOTIDE SEQUENCE [LARGE SCALE GENOMIC DNA]</scope>
    <source>
        <strain evidence="9">DSM 23976 / ICMP 18418 / T49</strain>
    </source>
</reference>
<evidence type="ECO:0000256" key="1">
    <source>
        <dbReference type="ARBA" id="ARBA00010641"/>
    </source>
</evidence>
<dbReference type="KEGG" id="ccz:CCALI_02297"/>
<evidence type="ECO:0000313" key="8">
    <source>
        <dbReference type="EMBL" id="CCW36104.1"/>
    </source>
</evidence>
<dbReference type="CDD" id="cd06171">
    <property type="entry name" value="Sigma70_r4"/>
    <property type="match status" value="1"/>
</dbReference>
<accession>S0EZA4</accession>
<keyword evidence="9" id="KW-1185">Reference proteome</keyword>
<dbReference type="InterPro" id="IPR007627">
    <property type="entry name" value="RNA_pol_sigma70_r2"/>
</dbReference>
<dbReference type="OrthoDB" id="9780326at2"/>
<dbReference type="eggNOG" id="COG1595">
    <property type="taxonomic scope" value="Bacteria"/>
</dbReference>
<dbReference type="SUPFAM" id="SSF88659">
    <property type="entry name" value="Sigma3 and sigma4 domains of RNA polymerase sigma factors"/>
    <property type="match status" value="1"/>
</dbReference>
<keyword evidence="5" id="KW-0804">Transcription</keyword>
<dbReference type="PATRIC" id="fig|1303518.3.peg.2388"/>
<dbReference type="Gene3D" id="1.10.10.10">
    <property type="entry name" value="Winged helix-like DNA-binding domain superfamily/Winged helix DNA-binding domain"/>
    <property type="match status" value="1"/>
</dbReference>
<feature type="domain" description="RNA polymerase sigma factor 70 region 4 type 2" evidence="7">
    <location>
        <begin position="131"/>
        <end position="182"/>
    </location>
</feature>
<dbReference type="PANTHER" id="PTHR43133">
    <property type="entry name" value="RNA POLYMERASE ECF-TYPE SIGMA FACTO"/>
    <property type="match status" value="1"/>
</dbReference>
<dbReference type="PANTHER" id="PTHR43133:SF8">
    <property type="entry name" value="RNA POLYMERASE SIGMA FACTOR HI_1459-RELATED"/>
    <property type="match status" value="1"/>
</dbReference>
<dbReference type="InParanoid" id="S0EZA4"/>
<evidence type="ECO:0000256" key="2">
    <source>
        <dbReference type="ARBA" id="ARBA00023015"/>
    </source>
</evidence>
<dbReference type="GO" id="GO:0006352">
    <property type="term" value="P:DNA-templated transcription initiation"/>
    <property type="evidence" value="ECO:0007669"/>
    <property type="project" value="InterPro"/>
</dbReference>
<dbReference type="NCBIfam" id="TIGR02937">
    <property type="entry name" value="sigma70-ECF"/>
    <property type="match status" value="1"/>
</dbReference>
<dbReference type="EMBL" id="HF951689">
    <property type="protein sequence ID" value="CCW36104.1"/>
    <property type="molecule type" value="Genomic_DNA"/>
</dbReference>
<proteinExistence type="inferred from homology"/>
<dbReference type="AlphaFoldDB" id="S0EZA4"/>
<dbReference type="GO" id="GO:0016987">
    <property type="term" value="F:sigma factor activity"/>
    <property type="evidence" value="ECO:0007669"/>
    <property type="project" value="UniProtKB-KW"/>
</dbReference>
<dbReference type="GO" id="GO:0003677">
    <property type="term" value="F:DNA binding"/>
    <property type="evidence" value="ECO:0007669"/>
    <property type="project" value="UniProtKB-KW"/>
</dbReference>
<keyword evidence="3" id="KW-0731">Sigma factor</keyword>
<dbReference type="HOGENOM" id="CLU_047691_3_0_0"/>
<comment type="similarity">
    <text evidence="1">Belongs to the sigma-70 factor family. ECF subfamily.</text>
</comment>
<dbReference type="STRING" id="454171.CP488_01798"/>
<keyword evidence="4" id="KW-0238">DNA-binding</keyword>
<evidence type="ECO:0000259" key="6">
    <source>
        <dbReference type="Pfam" id="PF04542"/>
    </source>
</evidence>
<feature type="domain" description="RNA polymerase sigma-70 region 2" evidence="6">
    <location>
        <begin position="38"/>
        <end position="102"/>
    </location>
</feature>
<dbReference type="InterPro" id="IPR013324">
    <property type="entry name" value="RNA_pol_sigma_r3/r4-like"/>
</dbReference>
<dbReference type="Pfam" id="PF04542">
    <property type="entry name" value="Sigma70_r2"/>
    <property type="match status" value="1"/>
</dbReference>
<organism evidence="8 9">
    <name type="scientific">Chthonomonas calidirosea (strain DSM 23976 / ICMP 18418 / T49)</name>
    <dbReference type="NCBI Taxonomy" id="1303518"/>
    <lineage>
        <taxon>Bacteria</taxon>
        <taxon>Bacillati</taxon>
        <taxon>Armatimonadota</taxon>
        <taxon>Chthonomonadia</taxon>
        <taxon>Chthonomonadales</taxon>
        <taxon>Chthonomonadaceae</taxon>
        <taxon>Chthonomonas</taxon>
    </lineage>
</organism>
<dbReference type="SUPFAM" id="SSF88946">
    <property type="entry name" value="Sigma2 domain of RNA polymerase sigma factors"/>
    <property type="match status" value="1"/>
</dbReference>
<dbReference type="InterPro" id="IPR013249">
    <property type="entry name" value="RNA_pol_sigma70_r4_t2"/>
</dbReference>
<evidence type="ECO:0000259" key="7">
    <source>
        <dbReference type="Pfam" id="PF08281"/>
    </source>
</evidence>
<dbReference type="Gene3D" id="1.10.1740.10">
    <property type="match status" value="1"/>
</dbReference>
<evidence type="ECO:0000256" key="4">
    <source>
        <dbReference type="ARBA" id="ARBA00023125"/>
    </source>
</evidence>
<protein>
    <submittedName>
        <fullName evidence="8">RNA polymerase sigma factor, sigma-70 family</fullName>
    </submittedName>
</protein>
<name>S0EZA4_CHTCT</name>
<dbReference type="Pfam" id="PF08281">
    <property type="entry name" value="Sigma70_r4_2"/>
    <property type="match status" value="1"/>
</dbReference>
<gene>
    <name evidence="8" type="ORF">CCALI_02297</name>
</gene>